<comment type="function">
    <text evidence="5">May act as an adapter that regulates LRP2 function.</text>
</comment>
<dbReference type="Gene3D" id="1.25.40.10">
    <property type="entry name" value="Tetratricopeptide repeat domain"/>
    <property type="match status" value="3"/>
</dbReference>
<dbReference type="AlphaFoldDB" id="A0A6F9DJA1"/>
<reference evidence="7" key="1">
    <citation type="submission" date="2020-04" db="EMBL/GenBank/DDBJ databases">
        <authorList>
            <person name="Neveu A P."/>
        </authorList>
    </citation>
    <scope>NUCLEOTIDE SEQUENCE</scope>
    <source>
        <tissue evidence="7">Whole embryo</tissue>
    </source>
</reference>
<sequence length="346" mass="38565">MEKSLDVSVAPGTGGGSVISTLHDEVVDESTKIGSTSVATDDQLFEKIESHLLEKINSGDKTAPFLLGQFYYEEGLLEKAIVQFQRICEWDYQAMYQLATMHYDGLGTKQDVKKGFELMKKVAETQSTHAVHLKHSAQFNIGRAYFEGYGAPQSNVDAERWWLMAADDGSPKGSILAQTMLGMLYARPDFLNLKQSFFWHSEACGNGSLESQGILGVMYLDGLGIAKNEGNAYECLKEAADRGNVYAQGRLVQLFYNKRLYTKASDLARRVVEYTDIDGLSRDTGCLASYIRKGIAYACFYLSRCLHNGYGVTKNVEEAKKYFDQTCELDPVLGHDFHMDVAYGLL</sequence>
<dbReference type="EMBL" id="LR787640">
    <property type="protein sequence ID" value="CAB3263502.1"/>
    <property type="molecule type" value="mRNA"/>
</dbReference>
<evidence type="ECO:0000256" key="6">
    <source>
        <dbReference type="ARBA" id="ARBA00039954"/>
    </source>
</evidence>
<evidence type="ECO:0000313" key="7">
    <source>
        <dbReference type="EMBL" id="CAB3263502.1"/>
    </source>
</evidence>
<dbReference type="InterPro" id="IPR011990">
    <property type="entry name" value="TPR-like_helical_dom_sf"/>
</dbReference>
<dbReference type="SUPFAM" id="SSF81901">
    <property type="entry name" value="HCP-like"/>
    <property type="match status" value="1"/>
</dbReference>
<dbReference type="SMART" id="SM00671">
    <property type="entry name" value="SEL1"/>
    <property type="match status" value="6"/>
</dbReference>
<name>A0A6F9DJA1_9ASCI</name>
<accession>A0A6F9DJA1</accession>
<evidence type="ECO:0000256" key="4">
    <source>
        <dbReference type="ARBA" id="ARBA00022803"/>
    </source>
</evidence>
<dbReference type="PANTHER" id="PTHR44554">
    <property type="entry name" value="LRP2-BINDING PROTEIN"/>
    <property type="match status" value="1"/>
</dbReference>
<keyword evidence="2" id="KW-0963">Cytoplasm</keyword>
<comment type="subcellular location">
    <subcellularLocation>
        <location evidence="1">Cytoplasm</location>
    </subcellularLocation>
</comment>
<protein>
    <recommendedName>
        <fullName evidence="6">LRP2-binding protein</fullName>
    </recommendedName>
</protein>
<proteinExistence type="evidence at transcript level"/>
<dbReference type="InterPro" id="IPR052323">
    <property type="entry name" value="LRP2-binding"/>
</dbReference>
<keyword evidence="3" id="KW-0677">Repeat</keyword>
<dbReference type="GO" id="GO:0005737">
    <property type="term" value="C:cytoplasm"/>
    <property type="evidence" value="ECO:0007669"/>
    <property type="project" value="UniProtKB-SubCell"/>
</dbReference>
<dbReference type="InterPro" id="IPR006597">
    <property type="entry name" value="Sel1-like"/>
</dbReference>
<evidence type="ECO:0000256" key="3">
    <source>
        <dbReference type="ARBA" id="ARBA00022737"/>
    </source>
</evidence>
<dbReference type="PANTHER" id="PTHR44554:SF1">
    <property type="entry name" value="LRP2-BINDING PROTEIN"/>
    <property type="match status" value="1"/>
</dbReference>
<evidence type="ECO:0000256" key="2">
    <source>
        <dbReference type="ARBA" id="ARBA00022490"/>
    </source>
</evidence>
<dbReference type="Pfam" id="PF08238">
    <property type="entry name" value="Sel1"/>
    <property type="match status" value="5"/>
</dbReference>
<gene>
    <name evidence="7" type="primary">Lrp2bp</name>
</gene>
<evidence type="ECO:0000256" key="1">
    <source>
        <dbReference type="ARBA" id="ARBA00004496"/>
    </source>
</evidence>
<evidence type="ECO:0000256" key="5">
    <source>
        <dbReference type="ARBA" id="ARBA00037614"/>
    </source>
</evidence>
<organism evidence="7">
    <name type="scientific">Phallusia mammillata</name>
    <dbReference type="NCBI Taxonomy" id="59560"/>
    <lineage>
        <taxon>Eukaryota</taxon>
        <taxon>Metazoa</taxon>
        <taxon>Chordata</taxon>
        <taxon>Tunicata</taxon>
        <taxon>Ascidiacea</taxon>
        <taxon>Phlebobranchia</taxon>
        <taxon>Ascidiidae</taxon>
        <taxon>Phallusia</taxon>
    </lineage>
</organism>
<keyword evidence="4" id="KW-0802">TPR repeat</keyword>